<gene>
    <name evidence="9" type="ORF">SAMN05443661_11530</name>
</gene>
<evidence type="ECO:0000256" key="1">
    <source>
        <dbReference type="ARBA" id="ARBA00001947"/>
    </source>
</evidence>
<dbReference type="SUPFAM" id="SSF53187">
    <property type="entry name" value="Zn-dependent exopeptidases"/>
    <property type="match status" value="1"/>
</dbReference>
<sequence length="443" mass="48670">MDRRTFMKSVGAASFATVAVPAASVRAEAAVSSDVHHRYDEIELGAGPTLTNEQLGERLMLLAEKNDRINLRQIGASAGRKDPIWEVKAGSGDTSVHIINQIHGDEPYGTEALLSIFRRLVDEDSELVDSILNNLSLTILPRVNPDGAMHHGDLSGDGNDQRLGSRENQQEWDSSYSHETPYYYNDSLHASDVSGYDPNRDFNIRPDFISKFHDDPEQWNDDGELTMEYKGHTLETCGARLTPEVNAITRSFLEADPDYAKTIHSQNIPTDPDSGDPTILSVMASYGPSHAEKAPFRDEDAPLASYANPFIDEDTSTRSIRLNTLVTQALDETAGPWSTYETGTRFGYASLWGSYLDTLCPLTNAAGMLYELPGQSGQVGTRAYYKKVEAARVGVLESLAAIAENPSLSHVDEDDYFDIPLKGGQYEYDASRGYQGRGGAGTR</sequence>
<dbReference type="InterPro" id="IPR000834">
    <property type="entry name" value="Peptidase_M14"/>
</dbReference>
<organism evidence="9 10">
    <name type="scientific">Natronobacterium gregoryi</name>
    <dbReference type="NCBI Taxonomy" id="44930"/>
    <lineage>
        <taxon>Archaea</taxon>
        <taxon>Methanobacteriati</taxon>
        <taxon>Methanobacteriota</taxon>
        <taxon>Stenosarchaea group</taxon>
        <taxon>Halobacteria</taxon>
        <taxon>Halobacteriales</taxon>
        <taxon>Natrialbaceae</taxon>
        <taxon>Natronobacterium</taxon>
    </lineage>
</organism>
<dbReference type="GO" id="GO:0006508">
    <property type="term" value="P:proteolysis"/>
    <property type="evidence" value="ECO:0007669"/>
    <property type="project" value="UniProtKB-KW"/>
</dbReference>
<dbReference type="GO" id="GO:0005615">
    <property type="term" value="C:extracellular space"/>
    <property type="evidence" value="ECO:0007669"/>
    <property type="project" value="TreeGrafter"/>
</dbReference>
<keyword evidence="5" id="KW-0862">Zinc</keyword>
<dbReference type="Pfam" id="PF00246">
    <property type="entry name" value="Peptidase_M14"/>
    <property type="match status" value="1"/>
</dbReference>
<evidence type="ECO:0000256" key="2">
    <source>
        <dbReference type="ARBA" id="ARBA00005988"/>
    </source>
</evidence>
<evidence type="ECO:0000313" key="9">
    <source>
        <dbReference type="EMBL" id="SFJ13328.1"/>
    </source>
</evidence>
<dbReference type="GO" id="GO:0004181">
    <property type="term" value="F:metallocarboxypeptidase activity"/>
    <property type="evidence" value="ECO:0007669"/>
    <property type="project" value="InterPro"/>
</dbReference>
<feature type="region of interest" description="Disordered" evidence="7">
    <location>
        <begin position="148"/>
        <end position="178"/>
    </location>
</feature>
<evidence type="ECO:0000256" key="7">
    <source>
        <dbReference type="SAM" id="MobiDB-lite"/>
    </source>
</evidence>
<evidence type="ECO:0000259" key="8">
    <source>
        <dbReference type="Pfam" id="PF00246"/>
    </source>
</evidence>
<dbReference type="Proteomes" id="UP000182829">
    <property type="component" value="Unassembled WGS sequence"/>
</dbReference>
<accession>A0A1I3NVI2</accession>
<feature type="domain" description="Peptidase M14" evidence="8">
    <location>
        <begin position="64"/>
        <end position="264"/>
    </location>
</feature>
<evidence type="ECO:0000256" key="3">
    <source>
        <dbReference type="ARBA" id="ARBA00022670"/>
    </source>
</evidence>
<dbReference type="InterPro" id="IPR006311">
    <property type="entry name" value="TAT_signal"/>
</dbReference>
<dbReference type="OrthoDB" id="155188at2157"/>
<reference evidence="9 10" key="1">
    <citation type="submission" date="2016-10" db="EMBL/GenBank/DDBJ databases">
        <authorList>
            <person name="de Groot N.N."/>
        </authorList>
    </citation>
    <scope>NUCLEOTIDE SEQUENCE [LARGE SCALE GENOMIC DNA]</scope>
    <source>
        <strain evidence="9 10">SP2</strain>
    </source>
</reference>
<evidence type="ECO:0000256" key="5">
    <source>
        <dbReference type="ARBA" id="ARBA00022833"/>
    </source>
</evidence>
<keyword evidence="4" id="KW-0378">Hydrolase</keyword>
<keyword evidence="9" id="KW-0121">Carboxypeptidase</keyword>
<evidence type="ECO:0000313" key="10">
    <source>
        <dbReference type="Proteomes" id="UP000182829"/>
    </source>
</evidence>
<dbReference type="OMA" id="INQIHGD"/>
<dbReference type="PANTHER" id="PTHR11705:SF143">
    <property type="entry name" value="SLL0236 PROTEIN"/>
    <property type="match status" value="1"/>
</dbReference>
<feature type="compositionally biased region" description="Basic and acidic residues" evidence="7">
    <location>
        <begin position="148"/>
        <end position="169"/>
    </location>
</feature>
<protein>
    <submittedName>
        <fullName evidence="9">Zinc carboxypeptidase</fullName>
    </submittedName>
</protein>
<proteinExistence type="inferred from homology"/>
<comment type="cofactor">
    <cofactor evidence="1">
        <name>Zn(2+)</name>
        <dbReference type="ChEBI" id="CHEBI:29105"/>
    </cofactor>
</comment>
<dbReference type="Gene3D" id="3.40.630.10">
    <property type="entry name" value="Zn peptidases"/>
    <property type="match status" value="1"/>
</dbReference>
<dbReference type="EMBL" id="FORO01000015">
    <property type="protein sequence ID" value="SFJ13328.1"/>
    <property type="molecule type" value="Genomic_DNA"/>
</dbReference>
<dbReference type="GO" id="GO:0008270">
    <property type="term" value="F:zinc ion binding"/>
    <property type="evidence" value="ECO:0007669"/>
    <property type="project" value="InterPro"/>
</dbReference>
<evidence type="ECO:0000256" key="6">
    <source>
        <dbReference type="ARBA" id="ARBA00023049"/>
    </source>
</evidence>
<evidence type="ECO:0000256" key="4">
    <source>
        <dbReference type="ARBA" id="ARBA00022801"/>
    </source>
</evidence>
<dbReference type="PANTHER" id="PTHR11705">
    <property type="entry name" value="PROTEASE FAMILY M14 CARBOXYPEPTIDASE A,B"/>
    <property type="match status" value="1"/>
</dbReference>
<keyword evidence="6" id="KW-0482">Metalloprotease</keyword>
<name>A0A1I3NVI2_9EURY</name>
<dbReference type="PROSITE" id="PS51318">
    <property type="entry name" value="TAT"/>
    <property type="match status" value="1"/>
</dbReference>
<comment type="similarity">
    <text evidence="2">Belongs to the peptidase M14 family.</text>
</comment>
<keyword evidence="3" id="KW-0645">Protease</keyword>
<dbReference type="AlphaFoldDB" id="A0A1I3NVI2"/>